<proteinExistence type="predicted"/>
<organism evidence="1 2">
    <name type="scientific">Peribacillus simplex</name>
    <dbReference type="NCBI Taxonomy" id="1478"/>
    <lineage>
        <taxon>Bacteria</taxon>
        <taxon>Bacillati</taxon>
        <taxon>Bacillota</taxon>
        <taxon>Bacilli</taxon>
        <taxon>Bacillales</taxon>
        <taxon>Bacillaceae</taxon>
        <taxon>Peribacillus</taxon>
    </lineage>
</organism>
<accession>A0A9W4PEM6</accession>
<dbReference type="Proteomes" id="UP000789326">
    <property type="component" value="Unassembled WGS sequence"/>
</dbReference>
<dbReference type="Pfam" id="PF02597">
    <property type="entry name" value="ThiS"/>
    <property type="match status" value="1"/>
</dbReference>
<evidence type="ECO:0000313" key="1">
    <source>
        <dbReference type="EMBL" id="CAH0250901.1"/>
    </source>
</evidence>
<dbReference type="InterPro" id="IPR012675">
    <property type="entry name" value="Beta-grasp_dom_sf"/>
</dbReference>
<sequence>MVRFSIGSFDTDPLFLMEVDEVELIINGEKIRIPANESTVTGLLQHFDLHQKVVIVELNDEIIAKESLSETLLSNGDKVEIVHFVGGG</sequence>
<dbReference type="InterPro" id="IPR016155">
    <property type="entry name" value="Mopterin_synth/thiamin_S_b"/>
</dbReference>
<dbReference type="PANTHER" id="PTHR34472:SF1">
    <property type="entry name" value="SULFUR CARRIER PROTEIN THIS"/>
    <property type="match status" value="1"/>
</dbReference>
<dbReference type="AlphaFoldDB" id="A0A9W4PEM6"/>
<dbReference type="SUPFAM" id="SSF54285">
    <property type="entry name" value="MoaD/ThiS"/>
    <property type="match status" value="1"/>
</dbReference>
<dbReference type="CDD" id="cd00565">
    <property type="entry name" value="Ubl_ThiS"/>
    <property type="match status" value="1"/>
</dbReference>
<evidence type="ECO:0000313" key="2">
    <source>
        <dbReference type="Proteomes" id="UP000789326"/>
    </source>
</evidence>
<dbReference type="InterPro" id="IPR003749">
    <property type="entry name" value="ThiS/MoaD-like"/>
</dbReference>
<dbReference type="Gene3D" id="3.10.20.30">
    <property type="match status" value="1"/>
</dbReference>
<name>A0A9W4PEM6_9BACI</name>
<dbReference type="NCBIfam" id="TIGR01683">
    <property type="entry name" value="thiS"/>
    <property type="match status" value="1"/>
</dbReference>
<dbReference type="InterPro" id="IPR010035">
    <property type="entry name" value="Thi_S"/>
</dbReference>
<dbReference type="PANTHER" id="PTHR34472">
    <property type="entry name" value="SULFUR CARRIER PROTEIN THIS"/>
    <property type="match status" value="1"/>
</dbReference>
<reference evidence="1" key="1">
    <citation type="submission" date="2021-11" db="EMBL/GenBank/DDBJ databases">
        <authorList>
            <person name="Bulgarelli D."/>
        </authorList>
    </citation>
    <scope>NUCLEOTIDE SEQUENCE</scope>
    <source>
        <strain evidence="1">Bi133</strain>
    </source>
</reference>
<comment type="caution">
    <text evidence="1">The sequence shown here is derived from an EMBL/GenBank/DDBJ whole genome shotgun (WGS) entry which is preliminary data.</text>
</comment>
<dbReference type="EMBL" id="CAKKMG010000046">
    <property type="protein sequence ID" value="CAH0250901.1"/>
    <property type="molecule type" value="Genomic_DNA"/>
</dbReference>
<protein>
    <submittedName>
        <fullName evidence="1">Sulfur carrier protein ThiS</fullName>
    </submittedName>
</protein>
<gene>
    <name evidence="1" type="primary">thiS</name>
    <name evidence="1" type="ORF">SRABI133_03124</name>
</gene>